<keyword evidence="10" id="KW-1185">Reference proteome</keyword>
<reference evidence="9 10" key="1">
    <citation type="journal article" date="2018" name="MBio">
        <title>Comparative Genomics Reveals the Core Gene Toolbox for the Fungus-Insect Symbiosis.</title>
        <authorList>
            <person name="Wang Y."/>
            <person name="Stata M."/>
            <person name="Wang W."/>
            <person name="Stajich J.E."/>
            <person name="White M.M."/>
            <person name="Moncalvo J.M."/>
        </authorList>
    </citation>
    <scope>NUCLEOTIDE SEQUENCE [LARGE SCALE GENOMIC DNA]</scope>
    <source>
        <strain evidence="9 10">SWE-8-4</strain>
    </source>
</reference>
<sequence>MFLYSALHPNCFKRTFLYLHFNFYKIDTDSSEIENTFKEYTHRKDVAIILINQWAADKIRQVLDEYTLTFPTILEIPSKDQPYDPTKDSVLKRVQRLFKD</sequence>
<accession>A0A2T9YH22</accession>
<evidence type="ECO:0000256" key="8">
    <source>
        <dbReference type="ARBA" id="ARBA00046254"/>
    </source>
</evidence>
<evidence type="ECO:0000256" key="3">
    <source>
        <dbReference type="ARBA" id="ARBA00022448"/>
    </source>
</evidence>
<comment type="function">
    <text evidence="8">Subunit of the V1 complex of vacuolar(H+)-ATPase (V-ATPase), a multisubunit enzyme composed of a peripheral complex (V1) that hydrolyzes ATP and a membrane integral complex (V0) that translocates protons. V-ATPase is responsible for acidifying and maintaining the pH of intracellular compartments.</text>
</comment>
<comment type="caution">
    <text evidence="9">The sequence shown here is derived from an EMBL/GenBank/DDBJ whole genome shotgun (WGS) entry which is preliminary data.</text>
</comment>
<evidence type="ECO:0000256" key="4">
    <source>
        <dbReference type="ARBA" id="ARBA00022781"/>
    </source>
</evidence>
<dbReference type="InterPro" id="IPR008218">
    <property type="entry name" value="ATPase_V1-cplx_f_g_su"/>
</dbReference>
<evidence type="ECO:0000256" key="5">
    <source>
        <dbReference type="ARBA" id="ARBA00023065"/>
    </source>
</evidence>
<dbReference type="AlphaFoldDB" id="A0A2T9YH22"/>
<name>A0A2T9YH22_9FUNG</name>
<evidence type="ECO:0000313" key="9">
    <source>
        <dbReference type="EMBL" id="PVU91623.1"/>
    </source>
</evidence>
<dbReference type="Gene3D" id="3.40.50.10580">
    <property type="entry name" value="ATPase, V1 complex, subunit F"/>
    <property type="match status" value="1"/>
</dbReference>
<dbReference type="Pfam" id="PF01990">
    <property type="entry name" value="ATP-synt_F"/>
    <property type="match status" value="1"/>
</dbReference>
<evidence type="ECO:0000256" key="7">
    <source>
        <dbReference type="ARBA" id="ARBA00030311"/>
    </source>
</evidence>
<dbReference type="InterPro" id="IPR005772">
    <property type="entry name" value="ATPase_V1-cplx_fsu_euk"/>
</dbReference>
<comment type="subunit">
    <text evidence="6">V-ATPase is a heteromultimeric enzyme composed of a peripheral catalytic V1 complex (components A to H) attached to an integral membrane V0 proton pore complex (components: a, c, c', c'', d, e, f and VOA1).</text>
</comment>
<evidence type="ECO:0000256" key="6">
    <source>
        <dbReference type="ARBA" id="ARBA00029477"/>
    </source>
</evidence>
<evidence type="ECO:0000313" key="10">
    <source>
        <dbReference type="Proteomes" id="UP000245383"/>
    </source>
</evidence>
<dbReference type="SUPFAM" id="SSF159468">
    <property type="entry name" value="AtpF-like"/>
    <property type="match status" value="1"/>
</dbReference>
<dbReference type="GO" id="GO:0046961">
    <property type="term" value="F:proton-transporting ATPase activity, rotational mechanism"/>
    <property type="evidence" value="ECO:0007669"/>
    <property type="project" value="InterPro"/>
</dbReference>
<dbReference type="PANTHER" id="PTHR13861">
    <property type="entry name" value="VACUOLAR ATP SYNTHASE SUBUNIT F"/>
    <property type="match status" value="1"/>
</dbReference>
<dbReference type="GO" id="GO:0033180">
    <property type="term" value="C:proton-transporting V-type ATPase, V1 domain"/>
    <property type="evidence" value="ECO:0007669"/>
    <property type="project" value="InterPro"/>
</dbReference>
<dbReference type="Proteomes" id="UP000245383">
    <property type="component" value="Unassembled WGS sequence"/>
</dbReference>
<keyword evidence="5" id="KW-0406">Ion transport</keyword>
<organism evidence="9 10">
    <name type="scientific">Smittium simulii</name>
    <dbReference type="NCBI Taxonomy" id="133385"/>
    <lineage>
        <taxon>Eukaryota</taxon>
        <taxon>Fungi</taxon>
        <taxon>Fungi incertae sedis</taxon>
        <taxon>Zoopagomycota</taxon>
        <taxon>Kickxellomycotina</taxon>
        <taxon>Harpellomycetes</taxon>
        <taxon>Harpellales</taxon>
        <taxon>Legeriomycetaceae</taxon>
        <taxon>Smittium</taxon>
    </lineage>
</organism>
<dbReference type="NCBIfam" id="TIGR01101">
    <property type="entry name" value="V_ATP_synt_F"/>
    <property type="match status" value="1"/>
</dbReference>
<dbReference type="EMBL" id="MBFR01000192">
    <property type="protein sequence ID" value="PVU91623.1"/>
    <property type="molecule type" value="Genomic_DNA"/>
</dbReference>
<evidence type="ECO:0000256" key="2">
    <source>
        <dbReference type="ARBA" id="ARBA00013430"/>
    </source>
</evidence>
<dbReference type="STRING" id="133385.A0A2T9YH22"/>
<dbReference type="OrthoDB" id="10261947at2759"/>
<evidence type="ECO:0000256" key="1">
    <source>
        <dbReference type="ARBA" id="ARBA00010148"/>
    </source>
</evidence>
<protein>
    <recommendedName>
        <fullName evidence="2">V-type proton ATPase subunit F</fullName>
    </recommendedName>
    <alternativeName>
        <fullName evidence="7">Vacuolar proton pump subunit F</fullName>
    </alternativeName>
</protein>
<keyword evidence="4" id="KW-0375">Hydrogen ion transport</keyword>
<gene>
    <name evidence="9" type="ORF">BB561_004302</name>
</gene>
<dbReference type="InterPro" id="IPR036906">
    <property type="entry name" value="ATPase_V1_fsu_sf"/>
</dbReference>
<proteinExistence type="inferred from homology"/>
<dbReference type="PANTHER" id="PTHR13861:SF2">
    <property type="entry name" value="V-TYPE PROTON ATPASE SUBUNIT F"/>
    <property type="match status" value="1"/>
</dbReference>
<comment type="similarity">
    <text evidence="1">Belongs to the V-ATPase F subunit family.</text>
</comment>
<keyword evidence="3" id="KW-0813">Transport</keyword>